<dbReference type="InterPro" id="IPR047146">
    <property type="entry name" value="Cyt_P450_E_CYP52_fungi"/>
</dbReference>
<evidence type="ECO:0000256" key="2">
    <source>
        <dbReference type="ARBA" id="ARBA00010617"/>
    </source>
</evidence>
<gene>
    <name evidence="10" type="ORF">BDN71DRAFT_1485057</name>
</gene>
<comment type="cofactor">
    <cofactor evidence="1 8">
        <name>heme</name>
        <dbReference type="ChEBI" id="CHEBI:30413"/>
    </cofactor>
</comment>
<evidence type="ECO:0000313" key="10">
    <source>
        <dbReference type="EMBL" id="KAF9488555.1"/>
    </source>
</evidence>
<keyword evidence="5 9" id="KW-0560">Oxidoreductase</keyword>
<dbReference type="EMBL" id="MU154708">
    <property type="protein sequence ID" value="KAF9488555.1"/>
    <property type="molecule type" value="Genomic_DNA"/>
</dbReference>
<feature type="binding site" description="axial binding residue" evidence="8">
    <location>
        <position position="421"/>
    </location>
    <ligand>
        <name>heme</name>
        <dbReference type="ChEBI" id="CHEBI:30413"/>
    </ligand>
    <ligandPart>
        <name>Fe</name>
        <dbReference type="ChEBI" id="CHEBI:18248"/>
    </ligandPart>
</feature>
<evidence type="ECO:0000256" key="3">
    <source>
        <dbReference type="ARBA" id="ARBA00022617"/>
    </source>
</evidence>
<dbReference type="PANTHER" id="PTHR24287:SF1">
    <property type="entry name" value="P450, PUTATIVE (EUROFUNG)-RELATED"/>
    <property type="match status" value="1"/>
</dbReference>
<dbReference type="GO" id="GO:0004497">
    <property type="term" value="F:monooxygenase activity"/>
    <property type="evidence" value="ECO:0007669"/>
    <property type="project" value="UniProtKB-KW"/>
</dbReference>
<keyword evidence="7 9" id="KW-0503">Monooxygenase</keyword>
<dbReference type="PRINTS" id="PR00463">
    <property type="entry name" value="EP450I"/>
</dbReference>
<keyword evidence="11" id="KW-1185">Reference proteome</keyword>
<dbReference type="InterPro" id="IPR001128">
    <property type="entry name" value="Cyt_P450"/>
</dbReference>
<keyword evidence="3 8" id="KW-0349">Heme</keyword>
<dbReference type="InterPro" id="IPR017972">
    <property type="entry name" value="Cyt_P450_CS"/>
</dbReference>
<dbReference type="InterPro" id="IPR036396">
    <property type="entry name" value="Cyt_P450_sf"/>
</dbReference>
<dbReference type="GO" id="GO:0005506">
    <property type="term" value="F:iron ion binding"/>
    <property type="evidence" value="ECO:0007669"/>
    <property type="project" value="InterPro"/>
</dbReference>
<dbReference type="InterPro" id="IPR002401">
    <property type="entry name" value="Cyt_P450_E_grp-I"/>
</dbReference>
<name>A0A9P5ZJT6_PLEER</name>
<keyword evidence="4 8" id="KW-0479">Metal-binding</keyword>
<evidence type="ECO:0000256" key="7">
    <source>
        <dbReference type="ARBA" id="ARBA00023033"/>
    </source>
</evidence>
<keyword evidence="6 8" id="KW-0408">Iron</keyword>
<dbReference type="PANTHER" id="PTHR24287">
    <property type="entry name" value="P450, PUTATIVE (EUROFUNG)-RELATED"/>
    <property type="match status" value="1"/>
</dbReference>
<evidence type="ECO:0000256" key="6">
    <source>
        <dbReference type="ARBA" id="ARBA00023004"/>
    </source>
</evidence>
<dbReference type="Gene3D" id="1.10.630.10">
    <property type="entry name" value="Cytochrome P450"/>
    <property type="match status" value="1"/>
</dbReference>
<dbReference type="GO" id="GO:0020037">
    <property type="term" value="F:heme binding"/>
    <property type="evidence" value="ECO:0007669"/>
    <property type="project" value="InterPro"/>
</dbReference>
<proteinExistence type="inferred from homology"/>
<organism evidence="10 11">
    <name type="scientific">Pleurotus eryngii</name>
    <name type="common">Boletus of the steppes</name>
    <dbReference type="NCBI Taxonomy" id="5323"/>
    <lineage>
        <taxon>Eukaryota</taxon>
        <taxon>Fungi</taxon>
        <taxon>Dikarya</taxon>
        <taxon>Basidiomycota</taxon>
        <taxon>Agaricomycotina</taxon>
        <taxon>Agaricomycetes</taxon>
        <taxon>Agaricomycetidae</taxon>
        <taxon>Agaricales</taxon>
        <taxon>Pleurotineae</taxon>
        <taxon>Pleurotaceae</taxon>
        <taxon>Pleurotus</taxon>
    </lineage>
</organism>
<dbReference type="Proteomes" id="UP000807025">
    <property type="component" value="Unassembled WGS sequence"/>
</dbReference>
<comment type="similarity">
    <text evidence="2 9">Belongs to the cytochrome P450 family.</text>
</comment>
<reference evidence="10" key="1">
    <citation type="submission" date="2020-11" db="EMBL/GenBank/DDBJ databases">
        <authorList>
            <consortium name="DOE Joint Genome Institute"/>
            <person name="Ahrendt S."/>
            <person name="Riley R."/>
            <person name="Andreopoulos W."/>
            <person name="Labutti K."/>
            <person name="Pangilinan J."/>
            <person name="Ruiz-Duenas F.J."/>
            <person name="Barrasa J.M."/>
            <person name="Sanchez-Garcia M."/>
            <person name="Camarero S."/>
            <person name="Miyauchi S."/>
            <person name="Serrano A."/>
            <person name="Linde D."/>
            <person name="Babiker R."/>
            <person name="Drula E."/>
            <person name="Ayuso-Fernandez I."/>
            <person name="Pacheco R."/>
            <person name="Padilla G."/>
            <person name="Ferreira P."/>
            <person name="Barriuso J."/>
            <person name="Kellner H."/>
            <person name="Castanera R."/>
            <person name="Alfaro M."/>
            <person name="Ramirez L."/>
            <person name="Pisabarro A.G."/>
            <person name="Kuo A."/>
            <person name="Tritt A."/>
            <person name="Lipzen A."/>
            <person name="He G."/>
            <person name="Yan M."/>
            <person name="Ng V."/>
            <person name="Cullen D."/>
            <person name="Martin F."/>
            <person name="Rosso M.-N."/>
            <person name="Henrissat B."/>
            <person name="Hibbett D."/>
            <person name="Martinez A.T."/>
            <person name="Grigoriev I.V."/>
        </authorList>
    </citation>
    <scope>NUCLEOTIDE SEQUENCE</scope>
    <source>
        <strain evidence="10">ATCC 90797</strain>
    </source>
</reference>
<evidence type="ECO:0000256" key="9">
    <source>
        <dbReference type="RuleBase" id="RU000461"/>
    </source>
</evidence>
<dbReference type="SUPFAM" id="SSF48264">
    <property type="entry name" value="Cytochrome P450"/>
    <property type="match status" value="1"/>
</dbReference>
<evidence type="ECO:0000256" key="1">
    <source>
        <dbReference type="ARBA" id="ARBA00001971"/>
    </source>
</evidence>
<dbReference type="Pfam" id="PF00067">
    <property type="entry name" value="p450"/>
    <property type="match status" value="1"/>
</dbReference>
<sequence length="499" mass="57141">MPFAARPTAKLEARPIPRLRGQWFANLDILKEMNWHFSNGYLGDGLTQILEKYGNAFNFHVLWSEGIFTICPEHIKLILATNFNNYEKGPRFIETMAPVLGTGVFNSDGSMWKFHRIEVGIDVQDLMGRFTLDSATEFLFGSCVHSLNGKLPFPHHMDPARLASLDRHQAVDERFPQAFLQAMEAISQRERLGLIWPLWEMFGDATKEPMGVINAFIYPIIQDALRKKGTKDMEKGILRGQNIKPEEDANNTEVDDDVTLLDHLVKFTSDPVVLKDETLNIMLAGRDTTAATLTVLVYFLAMYPEVRKCLRTEVLSKVGSSKRPTYAEIRDMKLYPVVPFNVRQSINDTTWPSPDPNEKPLYIPGGTKTMYSVFLMQRRKDLWGPDAEEFDPDRFLDDRLKKYLISNSFAFLPFNAGPRICLGQQFAYNEISFMVIRLLQNFESFTLDEDAQPPETRPRAYWKEGPSGRRAVEKFYPKATLTLYAYGGLWVKAHEAKEP</sequence>
<evidence type="ECO:0000256" key="8">
    <source>
        <dbReference type="PIRSR" id="PIRSR602401-1"/>
    </source>
</evidence>
<dbReference type="AlphaFoldDB" id="A0A9P5ZJT6"/>
<protein>
    <submittedName>
        <fullName evidence="10">Cytochrome P450</fullName>
    </submittedName>
</protein>
<evidence type="ECO:0000256" key="4">
    <source>
        <dbReference type="ARBA" id="ARBA00022723"/>
    </source>
</evidence>
<dbReference type="PROSITE" id="PS00086">
    <property type="entry name" value="CYTOCHROME_P450"/>
    <property type="match status" value="1"/>
</dbReference>
<dbReference type="PRINTS" id="PR00385">
    <property type="entry name" value="P450"/>
</dbReference>
<dbReference type="GO" id="GO:0016705">
    <property type="term" value="F:oxidoreductase activity, acting on paired donors, with incorporation or reduction of molecular oxygen"/>
    <property type="evidence" value="ECO:0007669"/>
    <property type="project" value="InterPro"/>
</dbReference>
<evidence type="ECO:0000313" key="11">
    <source>
        <dbReference type="Proteomes" id="UP000807025"/>
    </source>
</evidence>
<accession>A0A9P5ZJT6</accession>
<comment type="caution">
    <text evidence="10">The sequence shown here is derived from an EMBL/GenBank/DDBJ whole genome shotgun (WGS) entry which is preliminary data.</text>
</comment>
<dbReference type="OrthoDB" id="1470350at2759"/>
<evidence type="ECO:0000256" key="5">
    <source>
        <dbReference type="ARBA" id="ARBA00023002"/>
    </source>
</evidence>